<dbReference type="GO" id="GO:0006629">
    <property type="term" value="P:lipid metabolic process"/>
    <property type="evidence" value="ECO:0007669"/>
    <property type="project" value="InterPro"/>
</dbReference>
<reference evidence="2 3" key="1">
    <citation type="submission" date="2006-03" db="EMBL/GenBank/DDBJ databases">
        <title>Complete sequence of Shewanella denitrificans OS217.</title>
        <authorList>
            <consortium name="US DOE Joint Genome Institute"/>
            <person name="Copeland A."/>
            <person name="Lucas S."/>
            <person name="Lapidus A."/>
            <person name="Barry K."/>
            <person name="Detter J.C."/>
            <person name="Glavina del Rio T."/>
            <person name="Hammon N."/>
            <person name="Israni S."/>
            <person name="Dalin E."/>
            <person name="Tice H."/>
            <person name="Pitluck S."/>
            <person name="Brettin T."/>
            <person name="Bruce D."/>
            <person name="Han C."/>
            <person name="Tapia R."/>
            <person name="Gilna P."/>
            <person name="Kiss H."/>
            <person name="Schmutz J."/>
            <person name="Larimer F."/>
            <person name="Land M."/>
            <person name="Hauser L."/>
            <person name="Kyrpides N."/>
            <person name="Lykidis A."/>
            <person name="Richardson P."/>
        </authorList>
    </citation>
    <scope>NUCLEOTIDE SEQUENCE [LARGE SCALE GENOMIC DNA]</scope>
    <source>
        <strain evidence="3">OS217 / ATCC BAA-1090 / DSM 15013</strain>
    </source>
</reference>
<dbReference type="STRING" id="318161.Sden_3215"/>
<evidence type="ECO:0000313" key="3">
    <source>
        <dbReference type="Proteomes" id="UP000001982"/>
    </source>
</evidence>
<dbReference type="InterPro" id="IPR030395">
    <property type="entry name" value="GP_PDE_dom"/>
</dbReference>
<organism evidence="2 3">
    <name type="scientific">Shewanella denitrificans (strain OS217 / ATCC BAA-1090 / DSM 15013)</name>
    <dbReference type="NCBI Taxonomy" id="318161"/>
    <lineage>
        <taxon>Bacteria</taxon>
        <taxon>Pseudomonadati</taxon>
        <taxon>Pseudomonadota</taxon>
        <taxon>Gammaproteobacteria</taxon>
        <taxon>Alteromonadales</taxon>
        <taxon>Shewanellaceae</taxon>
        <taxon>Shewanella</taxon>
    </lineage>
</organism>
<dbReference type="OrthoDB" id="9795622at2"/>
<keyword evidence="3" id="KW-1185">Reference proteome</keyword>
<accession>Q12J85</accession>
<dbReference type="PANTHER" id="PTHR46211">
    <property type="entry name" value="GLYCEROPHOSPHORYL DIESTER PHOSPHODIESTERASE"/>
    <property type="match status" value="1"/>
</dbReference>
<dbReference type="RefSeq" id="WP_011497636.1">
    <property type="nucleotide sequence ID" value="NC_007954.1"/>
</dbReference>
<feature type="domain" description="GP-PDE" evidence="1">
    <location>
        <begin position="1"/>
        <end position="227"/>
    </location>
</feature>
<dbReference type="PANTHER" id="PTHR46211:SF1">
    <property type="entry name" value="GLYCEROPHOSPHODIESTER PHOSPHODIESTERASE, CYTOPLASMIC"/>
    <property type="match status" value="1"/>
</dbReference>
<dbReference type="SUPFAM" id="SSF51695">
    <property type="entry name" value="PLC-like phosphodiesterases"/>
    <property type="match status" value="1"/>
</dbReference>
<dbReference type="HOGENOM" id="CLU_030006_3_2_6"/>
<dbReference type="GO" id="GO:0008081">
    <property type="term" value="F:phosphoric diester hydrolase activity"/>
    <property type="evidence" value="ECO:0007669"/>
    <property type="project" value="InterPro"/>
</dbReference>
<evidence type="ECO:0000259" key="1">
    <source>
        <dbReference type="PROSITE" id="PS51704"/>
    </source>
</evidence>
<evidence type="ECO:0000313" key="2">
    <source>
        <dbReference type="EMBL" id="ABE56491.1"/>
    </source>
</evidence>
<dbReference type="AlphaFoldDB" id="Q12J85"/>
<dbReference type="InterPro" id="IPR017946">
    <property type="entry name" value="PLC-like_Pdiesterase_TIM-brl"/>
</dbReference>
<gene>
    <name evidence="2" type="ordered locus">Sden_3215</name>
</gene>
<dbReference type="CDD" id="cd08556">
    <property type="entry name" value="GDPD"/>
    <property type="match status" value="1"/>
</dbReference>
<dbReference type="Gene3D" id="3.20.20.190">
    <property type="entry name" value="Phosphatidylinositol (PI) phosphodiesterase"/>
    <property type="match status" value="1"/>
</dbReference>
<proteinExistence type="predicted"/>
<dbReference type="EMBL" id="CP000302">
    <property type="protein sequence ID" value="ABE56491.1"/>
    <property type="molecule type" value="Genomic_DNA"/>
</dbReference>
<dbReference type="KEGG" id="sdn:Sden_3215"/>
<name>Q12J85_SHEDO</name>
<dbReference type="eggNOG" id="COG0584">
    <property type="taxonomic scope" value="Bacteria"/>
</dbReference>
<dbReference type="Proteomes" id="UP000001982">
    <property type="component" value="Chromosome"/>
</dbReference>
<dbReference type="PROSITE" id="PS51704">
    <property type="entry name" value="GP_PDE"/>
    <property type="match status" value="1"/>
</dbReference>
<protein>
    <submittedName>
        <fullName evidence="2">Glycerophosphoryl diester phosphodiesterase</fullName>
    </submittedName>
</protein>
<dbReference type="Pfam" id="PF03009">
    <property type="entry name" value="GDPD"/>
    <property type="match status" value="1"/>
</dbReference>
<sequence>MLIFAHRGASGYAPENTLAAFDKALALNAEAIELDVHNVEGELMVFHDRQLAGKSNGRGLIHQQTLENLSKLSVQGEPIPSLWQVLTLVAARCIVNIELKGIGCVAPFIAMYAKAIEELNFKPEQLLTSSFNHLYLAQVKHTLPQCHVAPLLAGIPLNLAQVGTELNAYSINLDIGFINQALITDAHARGLKVYVYTVDDGDDIRALKHLNVDGIFSNYPDKAKLALTQNPKTNYRHWFE</sequence>